<evidence type="ECO:0000313" key="11">
    <source>
        <dbReference type="Proteomes" id="UP001152320"/>
    </source>
</evidence>
<protein>
    <submittedName>
        <fullName evidence="10">Medium-wave-sensitive opsin 1</fullName>
    </submittedName>
</protein>
<dbReference type="GO" id="GO:0004930">
    <property type="term" value="F:G protein-coupled receptor activity"/>
    <property type="evidence" value="ECO:0007669"/>
    <property type="project" value="UniProtKB-KW"/>
</dbReference>
<dbReference type="SUPFAM" id="SSF81321">
    <property type="entry name" value="Family A G protein-coupled receptor-like"/>
    <property type="match status" value="1"/>
</dbReference>
<accession>A0A9Q1CAL9</accession>
<sequence length="362" mass="42175">MNNTIFETIQYPHRLCMYLTIVDYTKTPRQLFHITLWLSLIICGYTTNGLFMFTILKSQTLRRSVMNRLLLVLSVIDIFILTNELVYIVYPFFARDVPWKDAFQTPLVVGPVWFYSLCEHFSEGVLIVIAYERFRAICFPFHNLKKGSFLIKSVSIVVIVSILFTAVYAYMFYFGDSNVLHIFLVFFLVAPSLVPFLISAILYTCVIYTTYTSAQGVVTQDKKITTKMKKNRRQVIAVLFVNTFVYFALNALRKYFDTRLAQAFEDNSNENPGHSQYTFIGNAWHWASYMALCMILNSTVNPIIYNMGSYQYRQAMFRSVYCFRPLRRGSFHSMRTINHSKTLTTISEIETRKTEGPLETFT</sequence>
<evidence type="ECO:0000259" key="9">
    <source>
        <dbReference type="PROSITE" id="PS50262"/>
    </source>
</evidence>
<evidence type="ECO:0000313" key="10">
    <source>
        <dbReference type="EMBL" id="KAJ8041059.1"/>
    </source>
</evidence>
<feature type="transmembrane region" description="Helical" evidence="8">
    <location>
        <begin position="286"/>
        <end position="308"/>
    </location>
</feature>
<dbReference type="Proteomes" id="UP001152320">
    <property type="component" value="Chromosome 5"/>
</dbReference>
<feature type="transmembrane region" description="Helical" evidence="8">
    <location>
        <begin position="34"/>
        <end position="56"/>
    </location>
</feature>
<feature type="transmembrane region" description="Helical" evidence="8">
    <location>
        <begin position="113"/>
        <end position="132"/>
    </location>
</feature>
<dbReference type="CDD" id="cd00637">
    <property type="entry name" value="7tm_classA_rhodopsin-like"/>
    <property type="match status" value="1"/>
</dbReference>
<keyword evidence="3 8" id="KW-1133">Transmembrane helix</keyword>
<keyword evidence="4" id="KW-0297">G-protein coupled receptor</keyword>
<dbReference type="AlphaFoldDB" id="A0A9Q1CAL9"/>
<evidence type="ECO:0000256" key="7">
    <source>
        <dbReference type="ARBA" id="ARBA00023224"/>
    </source>
</evidence>
<evidence type="ECO:0000256" key="2">
    <source>
        <dbReference type="ARBA" id="ARBA00022692"/>
    </source>
</evidence>
<dbReference type="Gene3D" id="1.20.1070.10">
    <property type="entry name" value="Rhodopsin 7-helix transmembrane proteins"/>
    <property type="match status" value="1"/>
</dbReference>
<organism evidence="10 11">
    <name type="scientific">Holothuria leucospilota</name>
    <name type="common">Black long sea cucumber</name>
    <name type="synonym">Mertensiothuria leucospilota</name>
    <dbReference type="NCBI Taxonomy" id="206669"/>
    <lineage>
        <taxon>Eukaryota</taxon>
        <taxon>Metazoa</taxon>
        <taxon>Echinodermata</taxon>
        <taxon>Eleutherozoa</taxon>
        <taxon>Echinozoa</taxon>
        <taxon>Holothuroidea</taxon>
        <taxon>Aspidochirotacea</taxon>
        <taxon>Aspidochirotida</taxon>
        <taxon>Holothuriidae</taxon>
        <taxon>Holothuria</taxon>
    </lineage>
</organism>
<dbReference type="GO" id="GO:0005886">
    <property type="term" value="C:plasma membrane"/>
    <property type="evidence" value="ECO:0007669"/>
    <property type="project" value="TreeGrafter"/>
</dbReference>
<keyword evidence="5 8" id="KW-0472">Membrane</keyword>
<keyword evidence="2 8" id="KW-0812">Transmembrane</keyword>
<evidence type="ECO:0000256" key="1">
    <source>
        <dbReference type="ARBA" id="ARBA00004141"/>
    </source>
</evidence>
<feature type="transmembrane region" description="Helical" evidence="8">
    <location>
        <begin position="68"/>
        <end position="93"/>
    </location>
</feature>
<evidence type="ECO:0000256" key="3">
    <source>
        <dbReference type="ARBA" id="ARBA00022989"/>
    </source>
</evidence>
<evidence type="ECO:0000256" key="4">
    <source>
        <dbReference type="ARBA" id="ARBA00023040"/>
    </source>
</evidence>
<feature type="transmembrane region" description="Helical" evidence="8">
    <location>
        <begin position="153"/>
        <end position="173"/>
    </location>
</feature>
<feature type="transmembrane region" description="Helical" evidence="8">
    <location>
        <begin position="179"/>
        <end position="203"/>
    </location>
</feature>
<dbReference type="EMBL" id="JAIZAY010000005">
    <property type="protein sequence ID" value="KAJ8041059.1"/>
    <property type="molecule type" value="Genomic_DNA"/>
</dbReference>
<feature type="transmembrane region" description="Helical" evidence="8">
    <location>
        <begin position="235"/>
        <end position="252"/>
    </location>
</feature>
<dbReference type="PROSITE" id="PS50262">
    <property type="entry name" value="G_PROTEIN_RECEP_F1_2"/>
    <property type="match status" value="1"/>
</dbReference>
<keyword evidence="7" id="KW-0807">Transducer</keyword>
<evidence type="ECO:0000256" key="5">
    <source>
        <dbReference type="ARBA" id="ARBA00023136"/>
    </source>
</evidence>
<dbReference type="Pfam" id="PF00001">
    <property type="entry name" value="7tm_1"/>
    <property type="match status" value="1"/>
</dbReference>
<dbReference type="PANTHER" id="PTHR24243:SF208">
    <property type="entry name" value="PYROKININ-1 RECEPTOR"/>
    <property type="match status" value="1"/>
</dbReference>
<reference evidence="10" key="1">
    <citation type="submission" date="2021-10" db="EMBL/GenBank/DDBJ databases">
        <title>Tropical sea cucumber genome reveals ecological adaptation and Cuvierian tubules defense mechanism.</title>
        <authorList>
            <person name="Chen T."/>
        </authorList>
    </citation>
    <scope>NUCLEOTIDE SEQUENCE</scope>
    <source>
        <strain evidence="10">Nanhai2018</strain>
        <tissue evidence="10">Muscle</tissue>
    </source>
</reference>
<dbReference type="OrthoDB" id="9975554at2759"/>
<proteinExistence type="predicted"/>
<comment type="caution">
    <text evidence="10">The sequence shown here is derived from an EMBL/GenBank/DDBJ whole genome shotgun (WGS) entry which is preliminary data.</text>
</comment>
<feature type="domain" description="G-protein coupled receptors family 1 profile" evidence="9">
    <location>
        <begin position="47"/>
        <end position="305"/>
    </location>
</feature>
<evidence type="ECO:0000256" key="8">
    <source>
        <dbReference type="SAM" id="Phobius"/>
    </source>
</evidence>
<gene>
    <name evidence="10" type="ORF">HOLleu_11761</name>
</gene>
<dbReference type="PANTHER" id="PTHR24243">
    <property type="entry name" value="G-PROTEIN COUPLED RECEPTOR"/>
    <property type="match status" value="1"/>
</dbReference>
<dbReference type="InterPro" id="IPR017452">
    <property type="entry name" value="GPCR_Rhodpsn_7TM"/>
</dbReference>
<keyword evidence="11" id="KW-1185">Reference proteome</keyword>
<name>A0A9Q1CAL9_HOLLE</name>
<keyword evidence="6" id="KW-0675">Receptor</keyword>
<dbReference type="InterPro" id="IPR000276">
    <property type="entry name" value="GPCR_Rhodpsn"/>
</dbReference>
<evidence type="ECO:0000256" key="6">
    <source>
        <dbReference type="ARBA" id="ARBA00023170"/>
    </source>
</evidence>
<comment type="subcellular location">
    <subcellularLocation>
        <location evidence="1">Membrane</location>
        <topology evidence="1">Multi-pass membrane protein</topology>
    </subcellularLocation>
</comment>
<dbReference type="PRINTS" id="PR00237">
    <property type="entry name" value="GPCRRHODOPSN"/>
</dbReference>